<accession>A0ABZ3HD94</accession>
<keyword evidence="3" id="KW-1185">Reference proteome</keyword>
<protein>
    <recommendedName>
        <fullName evidence="4">Transcriptional regulator</fullName>
    </recommendedName>
</protein>
<evidence type="ECO:0000256" key="1">
    <source>
        <dbReference type="SAM" id="MobiDB-lite"/>
    </source>
</evidence>
<sequence length="1361" mass="149640">MDQWLDNLFREIIWQALRDMWEDIATWGETQIETKLKELASEVGSEKPLASSPLIRVTDYTATSDPEVDHITFLIRGRIPLFKGMESVFMRVEITISTDVDLMSGGSPITIIEWITVMGDLKIRKKNVFNAQLGLGYDDGVWMGRGALKIEPAGFGLDLFLGGLSDRGVMIGLDVDLPAPVPLGSTGLGLAGMGGDFAYNFIARLEKNGLPVTDPAANDYVRWAKNKELDRWQAGPIDQTAVGVGIRTDLVTLADNGYVLKLEPIGLAVLTPGPVFILGGTGKLISSDSAQVEGYIVVDIASGSMALGMGVKVNIPKEGKTYLLRANGVLDAFFSFENPTTWYINLGTQQKQISGKILSDLLRAELFFMINNYRMAFGAGISIGGEWKWSIITLFARIGAAVAATIGWNPVLLEGLFKIWGELGLKVWKFKFALSGAAEVLGHTPDPTELDVTFKYKLNLPWPIPDIKGEKTLTLGDEDPEAPAVASPLLAGSWKRGAESDSGAMQPALLHSLTGRQWEFNAEARGGWPDAEIVIPFSTRVIDQTGKVVGSVISAATEGGYTVTHRLDALTVTDIAQGTAVAGIQAVWAAGPGGDTARLHINGQDPFAWVVPHVDTIESTYETPGHTCEVNFGYGTEEHFINPRRFNEMLVDPIQNMGSLETVFQPALPTRVFKSERFELAFRTATDLPVEVEQITLYLVGNIEYDRKMRIETKYGVFTVSDVVWSLYDSLQLMALTIELPQPEESIVISSGSKDRDLLLYAVRYTEARQRSCNWQEKVVLTPGRYEVALSGTSVAEYPGGGLPSSKTTEWELRDTFNIDFPETLRPYIRSTTIGDNRIFFDESLPWNPTMYGFGFPIYQEYRPAVRFLVPYMDAIFNPLRMRIVWESGETVVQELIPGPNGDGDSYLPGASRQWIQEHCGTVSPDQEIVLPDLLTQSGPAAVTLAFDHPERGEVKLDGWNCYVSMFASFTEHLDWNSRCLTVRYSPSGRTDSACCPSIIPVSYQKPHRPVRKGNRVDPIFARKTLSVAESFRPVFENERLIGNGDLIQPLYPEELSVPPVNWRLPSAMTQWINPLDALSAERFARFAAASGARFNDGSGDMLDGINDTVESTTIEAVTDGSGRPLALWVRTPEPVDWRRVEASLQIRHVEQSGDCPTGYEVRHPLELTVEILPSPDATSAFLVGGLAGHRTRLPRGEYTLTLRFDTALPGLPRLRPSPAVGGTTEQIALTFIQPFGERWPLPASPIEIPAGLLERLAVIYDIPWDIIDVLIDPRVDPDWIKERLKGGATPPLQTPDQPTMDAFSSAVKQLESVSKRLADLPENLGSAIRTLSAAETKSVPKTSAPDVGLDSDVSDKGGME</sequence>
<reference evidence="2 3" key="1">
    <citation type="submission" date="2024-03" db="EMBL/GenBank/DDBJ databases">
        <title>Sulfurimonas sp. HSL3-1.</title>
        <authorList>
            <person name="Wang S."/>
        </authorList>
    </citation>
    <scope>NUCLEOTIDE SEQUENCE [LARGE SCALE GENOMIC DNA]</scope>
    <source>
        <strain evidence="2 3">HSL3-1</strain>
    </source>
</reference>
<evidence type="ECO:0000313" key="2">
    <source>
        <dbReference type="EMBL" id="XAU15728.1"/>
    </source>
</evidence>
<dbReference type="RefSeq" id="WP_345973096.1">
    <property type="nucleotide sequence ID" value="NZ_CP147920.1"/>
</dbReference>
<dbReference type="EMBL" id="CP147920">
    <property type="protein sequence ID" value="XAU15728.1"/>
    <property type="molecule type" value="Genomic_DNA"/>
</dbReference>
<evidence type="ECO:0000313" key="3">
    <source>
        <dbReference type="Proteomes" id="UP001447842"/>
    </source>
</evidence>
<feature type="region of interest" description="Disordered" evidence="1">
    <location>
        <begin position="1332"/>
        <end position="1361"/>
    </location>
</feature>
<dbReference type="Proteomes" id="UP001447842">
    <property type="component" value="Chromosome"/>
</dbReference>
<gene>
    <name evidence="2" type="ORF">WCY31_03270</name>
</gene>
<name>A0ABZ3HD94_9BACT</name>
<proteinExistence type="predicted"/>
<organism evidence="2 3">
    <name type="scientific">Sulfurimonas diazotrophicus</name>
    <dbReference type="NCBI Taxonomy" id="3131939"/>
    <lineage>
        <taxon>Bacteria</taxon>
        <taxon>Pseudomonadati</taxon>
        <taxon>Campylobacterota</taxon>
        <taxon>Epsilonproteobacteria</taxon>
        <taxon>Campylobacterales</taxon>
        <taxon>Sulfurimonadaceae</taxon>
        <taxon>Sulfurimonas</taxon>
    </lineage>
</organism>
<evidence type="ECO:0008006" key="4">
    <source>
        <dbReference type="Google" id="ProtNLM"/>
    </source>
</evidence>